<dbReference type="Gene3D" id="2.60.120.920">
    <property type="match status" value="1"/>
</dbReference>
<feature type="domain" description="B30.2/SPRY" evidence="4">
    <location>
        <begin position="310"/>
        <end position="501"/>
    </location>
</feature>
<dbReference type="PANTHER" id="PTHR13363">
    <property type="entry name" value="RING FINGER AND SRY DOMAIN-CONTAINING"/>
    <property type="match status" value="1"/>
</dbReference>
<dbReference type="Proteomes" id="UP000054107">
    <property type="component" value="Unassembled WGS sequence"/>
</dbReference>
<keyword evidence="1" id="KW-0479">Metal-binding</keyword>
<dbReference type="InterPro" id="IPR013320">
    <property type="entry name" value="ConA-like_dom_sf"/>
</dbReference>
<name>A0A0B7NAH6_9FUNG</name>
<dbReference type="Pfam" id="PF00622">
    <property type="entry name" value="SPRY"/>
    <property type="match status" value="1"/>
</dbReference>
<evidence type="ECO:0000313" key="5">
    <source>
        <dbReference type="EMBL" id="CEP14434.1"/>
    </source>
</evidence>
<dbReference type="OrthoDB" id="2967263at2759"/>
<dbReference type="GO" id="GO:0051603">
    <property type="term" value="P:proteolysis involved in protein catabolic process"/>
    <property type="evidence" value="ECO:0007669"/>
    <property type="project" value="TreeGrafter"/>
</dbReference>
<keyword evidence="2" id="KW-0863">Zinc-finger</keyword>
<dbReference type="InterPro" id="IPR045129">
    <property type="entry name" value="RNF123/RKP/RSPRY1"/>
</dbReference>
<organism evidence="5 6">
    <name type="scientific">Parasitella parasitica</name>
    <dbReference type="NCBI Taxonomy" id="35722"/>
    <lineage>
        <taxon>Eukaryota</taxon>
        <taxon>Fungi</taxon>
        <taxon>Fungi incertae sedis</taxon>
        <taxon>Mucoromycota</taxon>
        <taxon>Mucoromycotina</taxon>
        <taxon>Mucoromycetes</taxon>
        <taxon>Mucorales</taxon>
        <taxon>Mucorineae</taxon>
        <taxon>Mucoraceae</taxon>
        <taxon>Parasitella</taxon>
    </lineage>
</organism>
<dbReference type="GO" id="GO:0008270">
    <property type="term" value="F:zinc ion binding"/>
    <property type="evidence" value="ECO:0007669"/>
    <property type="project" value="UniProtKB-KW"/>
</dbReference>
<keyword evidence="3" id="KW-0862">Zinc</keyword>
<evidence type="ECO:0000259" key="4">
    <source>
        <dbReference type="PROSITE" id="PS50188"/>
    </source>
</evidence>
<gene>
    <name evidence="5" type="primary">PARPA_08614.1 scaffold 33405</name>
</gene>
<evidence type="ECO:0000313" key="6">
    <source>
        <dbReference type="Proteomes" id="UP000054107"/>
    </source>
</evidence>
<evidence type="ECO:0000256" key="2">
    <source>
        <dbReference type="ARBA" id="ARBA00022771"/>
    </source>
</evidence>
<dbReference type="InterPro" id="IPR001870">
    <property type="entry name" value="B30.2/SPRY"/>
</dbReference>
<dbReference type="GO" id="GO:0005737">
    <property type="term" value="C:cytoplasm"/>
    <property type="evidence" value="ECO:0007669"/>
    <property type="project" value="TreeGrafter"/>
</dbReference>
<dbReference type="EMBL" id="LN731212">
    <property type="protein sequence ID" value="CEP14434.1"/>
    <property type="molecule type" value="Genomic_DNA"/>
</dbReference>
<dbReference type="AlphaFoldDB" id="A0A0B7NAH6"/>
<dbReference type="STRING" id="35722.A0A0B7NAH6"/>
<sequence length="574" mass="64320">MNNIEYPGVQLTWKRILAIAQDQPDPIVAKDGFQDHEIEQEEPQEQAAFYRIQCMNKALQSIYTITSQDHGYIAFMATMATELKFGCPISMAFLKHVIDFSEIPTKKTLKNVTHVLLNKATTTQTKINATIIWSMLAQKFAGSLTEAIWTDELGNMLIQCLHEDNNVYSLLALESFALTGTLKRHLMDRFFIARVLQQSIDRINEESRCLMVKQSPLLASSFEPIAANSPNLTLVSIKHHVRLYKELKSAFKLCKTKLTRQKKLFKITQNGSYKTLCNEIEKITVQTHKRENATSILDAKKLYFCLDWSLNNVFIKPVMTDISIPQPQKTCMQPIDENSHCKFSRDHLQVRNDTFFFESVRATTGIACNAGGKWYYEVHLLTDGIMQIGWATTKCLLSSLEGSGVGDDRNGFAFDTHRCAMWAAGELHLSCTTGGAQVKCKADDVLGCLLDLNQNSCAFYINGRDYGFSMALPAQPAVPYYPTISLTGHQHVAVNFGGQPWYYNIPGVQAIDDALPPTDAAAISTKKQQLYGTVEGDEEGLLCNICYSEPANTKLFPCEHGGFGEDCAQAFQSW</sequence>
<dbReference type="PROSITE" id="PS50188">
    <property type="entry name" value="B302_SPRY"/>
    <property type="match status" value="1"/>
</dbReference>
<dbReference type="SUPFAM" id="SSF49899">
    <property type="entry name" value="Concanavalin A-like lectins/glucanases"/>
    <property type="match status" value="1"/>
</dbReference>
<dbReference type="PANTHER" id="PTHR13363:SF6">
    <property type="entry name" value="RING FINGER AND SPRY DOMAIN-CONTAINING PROTEIN 1"/>
    <property type="match status" value="1"/>
</dbReference>
<evidence type="ECO:0000256" key="3">
    <source>
        <dbReference type="ARBA" id="ARBA00022833"/>
    </source>
</evidence>
<keyword evidence="6" id="KW-1185">Reference proteome</keyword>
<evidence type="ECO:0000256" key="1">
    <source>
        <dbReference type="ARBA" id="ARBA00022723"/>
    </source>
</evidence>
<dbReference type="Gene3D" id="3.30.40.10">
    <property type="entry name" value="Zinc/RING finger domain, C3HC4 (zinc finger)"/>
    <property type="match status" value="1"/>
</dbReference>
<dbReference type="SMART" id="SM00449">
    <property type="entry name" value="SPRY"/>
    <property type="match status" value="1"/>
</dbReference>
<reference evidence="5 6" key="1">
    <citation type="submission" date="2014-09" db="EMBL/GenBank/DDBJ databases">
        <authorList>
            <person name="Ellenberger Sabrina"/>
        </authorList>
    </citation>
    <scope>NUCLEOTIDE SEQUENCE [LARGE SCALE GENOMIC DNA]</scope>
    <source>
        <strain evidence="5 6">CBS 412.66</strain>
    </source>
</reference>
<protein>
    <recommendedName>
        <fullName evidence="4">B30.2/SPRY domain-containing protein</fullName>
    </recommendedName>
</protein>
<dbReference type="GO" id="GO:0004842">
    <property type="term" value="F:ubiquitin-protein transferase activity"/>
    <property type="evidence" value="ECO:0007669"/>
    <property type="project" value="InterPro"/>
</dbReference>
<proteinExistence type="predicted"/>
<dbReference type="InterPro" id="IPR013083">
    <property type="entry name" value="Znf_RING/FYVE/PHD"/>
</dbReference>
<accession>A0A0B7NAH6</accession>
<dbReference type="InterPro" id="IPR043136">
    <property type="entry name" value="B30.2/SPRY_sf"/>
</dbReference>
<dbReference type="InterPro" id="IPR003877">
    <property type="entry name" value="SPRY_dom"/>
</dbReference>